<evidence type="ECO:0000256" key="1">
    <source>
        <dbReference type="SAM" id="MobiDB-lite"/>
    </source>
</evidence>
<sequence>MCSPHSPAFPRLSQTLHTAHIHALHTTQFHSLHTSPPTPSTHPFPLPPHIPSHSLHTSLPTPSTHPFPFPPHSHSTPTNPPQKLPYTVISSALPPHTPLPQQVPHTLPGQLRNLHLFHQLPTLASHNPLSKPTSHTSSYIRFPQPPHSKYPIPQTPTSLSTFLFQPLLSRSRKLLHIPSYIASSYVLFSYYSPTPFPQPPPTPLPPHHLLPFSFPQRVRVSGC</sequence>
<feature type="compositionally biased region" description="Low complexity" evidence="1">
    <location>
        <begin position="51"/>
        <end position="62"/>
    </location>
</feature>
<dbReference type="EMBL" id="JAWQEG010004854">
    <property type="protein sequence ID" value="KAK3859969.1"/>
    <property type="molecule type" value="Genomic_DNA"/>
</dbReference>
<comment type="caution">
    <text evidence="2">The sequence shown here is derived from an EMBL/GenBank/DDBJ whole genome shotgun (WGS) entry which is preliminary data.</text>
</comment>
<feature type="compositionally biased region" description="Pro residues" evidence="1">
    <location>
        <begin position="36"/>
        <end position="50"/>
    </location>
</feature>
<reference evidence="2" key="1">
    <citation type="submission" date="2023-10" db="EMBL/GenBank/DDBJ databases">
        <title>Genome assemblies of two species of porcelain crab, Petrolisthes cinctipes and Petrolisthes manimaculis (Anomura: Porcellanidae).</title>
        <authorList>
            <person name="Angst P."/>
        </authorList>
    </citation>
    <scope>NUCLEOTIDE SEQUENCE</scope>
    <source>
        <strain evidence="2">PB745_01</strain>
        <tissue evidence="2">Gill</tissue>
    </source>
</reference>
<protein>
    <submittedName>
        <fullName evidence="2">Uncharacterized protein</fullName>
    </submittedName>
</protein>
<evidence type="ECO:0000313" key="2">
    <source>
        <dbReference type="EMBL" id="KAK3859969.1"/>
    </source>
</evidence>
<dbReference type="AlphaFoldDB" id="A0AAE1ER74"/>
<dbReference type="Proteomes" id="UP001286313">
    <property type="component" value="Unassembled WGS sequence"/>
</dbReference>
<organism evidence="2 3">
    <name type="scientific">Petrolisthes cinctipes</name>
    <name type="common">Flat porcelain crab</name>
    <dbReference type="NCBI Taxonomy" id="88211"/>
    <lineage>
        <taxon>Eukaryota</taxon>
        <taxon>Metazoa</taxon>
        <taxon>Ecdysozoa</taxon>
        <taxon>Arthropoda</taxon>
        <taxon>Crustacea</taxon>
        <taxon>Multicrustacea</taxon>
        <taxon>Malacostraca</taxon>
        <taxon>Eumalacostraca</taxon>
        <taxon>Eucarida</taxon>
        <taxon>Decapoda</taxon>
        <taxon>Pleocyemata</taxon>
        <taxon>Anomura</taxon>
        <taxon>Galatheoidea</taxon>
        <taxon>Porcellanidae</taxon>
        <taxon>Petrolisthes</taxon>
    </lineage>
</organism>
<name>A0AAE1ER74_PETCI</name>
<proteinExistence type="predicted"/>
<keyword evidence="3" id="KW-1185">Reference proteome</keyword>
<accession>A0AAE1ER74</accession>
<evidence type="ECO:0000313" key="3">
    <source>
        <dbReference type="Proteomes" id="UP001286313"/>
    </source>
</evidence>
<gene>
    <name evidence="2" type="ORF">Pcinc_033949</name>
</gene>
<feature type="region of interest" description="Disordered" evidence="1">
    <location>
        <begin position="28"/>
        <end position="107"/>
    </location>
</feature>